<dbReference type="KEGG" id="cpis:HS961_11005"/>
<accession>A0A7G5EH39</accession>
<dbReference type="GO" id="GO:0016747">
    <property type="term" value="F:acyltransferase activity, transferring groups other than amino-acyl groups"/>
    <property type="evidence" value="ECO:0007669"/>
    <property type="project" value="InterPro"/>
</dbReference>
<name>A0A7G5EH39_9BURK</name>
<sequence>MKSCAQPTPETLKPVIRSKRFPLEIMLIGVCWYLPIHAACIQDMNDSFDFRVSTNKDVTAEEYAQLARSVGWGSEEDSKLFVASNAAYPLVVHARGASGLLIGYLSAFSDAAFSTMLGELIVHNEFQGRGVGRAMLEVVEKQWPGVPIYIKAMGGAKHFFKACGYKVPRAEMTVLFKRP</sequence>
<dbReference type="CDD" id="cd04301">
    <property type="entry name" value="NAT_SF"/>
    <property type="match status" value="1"/>
</dbReference>
<feature type="domain" description="N-acetyltransferase" evidence="1">
    <location>
        <begin position="99"/>
        <end position="166"/>
    </location>
</feature>
<reference evidence="2 3" key="1">
    <citation type="journal article" date="2020" name="G3 (Bethesda)">
        <title>CeMbio - The Caenorhabditis elegans Microbiome Resource.</title>
        <authorList>
            <person name="Dirksen P."/>
            <person name="Assie A."/>
            <person name="Zimmermann J."/>
            <person name="Zhang F."/>
            <person name="Tietje A.M."/>
            <person name="Marsh S.A."/>
            <person name="Felix M.A."/>
            <person name="Shapira M."/>
            <person name="Kaleta C."/>
            <person name="Schulenburg H."/>
            <person name="Samuel B."/>
        </authorList>
    </citation>
    <scope>NUCLEOTIDE SEQUENCE [LARGE SCALE GENOMIC DNA]</scope>
    <source>
        <strain evidence="2 3">BIGb0172</strain>
    </source>
</reference>
<dbReference type="AlphaFoldDB" id="A0A7G5EH39"/>
<organism evidence="2 3">
    <name type="scientific">Comamonas piscis</name>
    <dbReference type="NCBI Taxonomy" id="1562974"/>
    <lineage>
        <taxon>Bacteria</taxon>
        <taxon>Pseudomonadati</taxon>
        <taxon>Pseudomonadota</taxon>
        <taxon>Betaproteobacteria</taxon>
        <taxon>Burkholderiales</taxon>
        <taxon>Comamonadaceae</taxon>
        <taxon>Comamonas</taxon>
    </lineage>
</organism>
<protein>
    <submittedName>
        <fullName evidence="2">GNAT family N-acetyltransferase</fullName>
    </submittedName>
</protein>
<proteinExistence type="predicted"/>
<keyword evidence="3" id="KW-1185">Reference proteome</keyword>
<dbReference type="EMBL" id="CP058554">
    <property type="protein sequence ID" value="QMV73314.1"/>
    <property type="molecule type" value="Genomic_DNA"/>
</dbReference>
<dbReference type="InterPro" id="IPR016181">
    <property type="entry name" value="Acyl_CoA_acyltransferase"/>
</dbReference>
<dbReference type="Pfam" id="PF13508">
    <property type="entry name" value="Acetyltransf_7"/>
    <property type="match status" value="1"/>
</dbReference>
<evidence type="ECO:0000259" key="1">
    <source>
        <dbReference type="Pfam" id="PF13508"/>
    </source>
</evidence>
<dbReference type="Proteomes" id="UP000515240">
    <property type="component" value="Chromosome"/>
</dbReference>
<dbReference type="InterPro" id="IPR000182">
    <property type="entry name" value="GNAT_dom"/>
</dbReference>
<evidence type="ECO:0000313" key="3">
    <source>
        <dbReference type="Proteomes" id="UP000515240"/>
    </source>
</evidence>
<dbReference type="RefSeq" id="WP_182327862.1">
    <property type="nucleotide sequence ID" value="NZ_CP058554.1"/>
</dbReference>
<keyword evidence="2" id="KW-0808">Transferase</keyword>
<gene>
    <name evidence="2" type="ORF">HS961_11005</name>
</gene>
<dbReference type="Gene3D" id="3.40.630.30">
    <property type="match status" value="1"/>
</dbReference>
<evidence type="ECO:0000313" key="2">
    <source>
        <dbReference type="EMBL" id="QMV73314.1"/>
    </source>
</evidence>
<dbReference type="SUPFAM" id="SSF55729">
    <property type="entry name" value="Acyl-CoA N-acyltransferases (Nat)"/>
    <property type="match status" value="1"/>
</dbReference>